<keyword evidence="3" id="KW-1185">Reference proteome</keyword>
<dbReference type="InterPro" id="IPR042106">
    <property type="entry name" value="Nuo/plastoQ_OxRdtase_6_NuoJ"/>
</dbReference>
<feature type="transmembrane region" description="Helical" evidence="1">
    <location>
        <begin position="31"/>
        <end position="50"/>
    </location>
</feature>
<evidence type="ECO:0000313" key="2">
    <source>
        <dbReference type="EMBL" id="TQM09829.1"/>
    </source>
</evidence>
<comment type="similarity">
    <text evidence="1">Belongs to the complex I subunit 6 family.</text>
</comment>
<keyword evidence="1" id="KW-1133">Transmembrane helix</keyword>
<name>A0A543DKI3_9PSEU</name>
<dbReference type="OrthoDB" id="3401830at2"/>
<reference evidence="2 3" key="1">
    <citation type="submission" date="2019-06" db="EMBL/GenBank/DDBJ databases">
        <title>Sequencing the genomes of 1000 actinobacteria strains.</title>
        <authorList>
            <person name="Klenk H.-P."/>
        </authorList>
    </citation>
    <scope>NUCLEOTIDE SEQUENCE [LARGE SCALE GENOMIC DNA]</scope>
    <source>
        <strain evidence="2 3">DSM 45301</strain>
    </source>
</reference>
<evidence type="ECO:0000313" key="3">
    <source>
        <dbReference type="Proteomes" id="UP000315677"/>
    </source>
</evidence>
<gene>
    <name evidence="2" type="ORF">FB558_5603</name>
</gene>
<keyword evidence="1" id="KW-0874">Quinone</keyword>
<feature type="transmembrane region" description="Helical" evidence="1">
    <location>
        <begin position="56"/>
        <end position="75"/>
    </location>
</feature>
<dbReference type="GO" id="GO:0048038">
    <property type="term" value="F:quinone binding"/>
    <property type="evidence" value="ECO:0007669"/>
    <property type="project" value="UniProtKB-UniRule"/>
</dbReference>
<proteinExistence type="inferred from homology"/>
<evidence type="ECO:0000256" key="1">
    <source>
        <dbReference type="RuleBase" id="RU004429"/>
    </source>
</evidence>
<comment type="subcellular location">
    <subcellularLocation>
        <location evidence="1">Cell membrane</location>
        <topology evidence="1">Multi-pass membrane protein</topology>
    </subcellularLocation>
</comment>
<dbReference type="GO" id="GO:0005886">
    <property type="term" value="C:plasma membrane"/>
    <property type="evidence" value="ECO:0007669"/>
    <property type="project" value="UniProtKB-SubCell"/>
</dbReference>
<feature type="transmembrane region" description="Helical" evidence="1">
    <location>
        <begin position="6"/>
        <end position="24"/>
    </location>
</feature>
<keyword evidence="1" id="KW-0472">Membrane</keyword>
<organism evidence="2 3">
    <name type="scientific">Pseudonocardia kunmingensis</name>
    <dbReference type="NCBI Taxonomy" id="630975"/>
    <lineage>
        <taxon>Bacteria</taxon>
        <taxon>Bacillati</taxon>
        <taxon>Actinomycetota</taxon>
        <taxon>Actinomycetes</taxon>
        <taxon>Pseudonocardiales</taxon>
        <taxon>Pseudonocardiaceae</taxon>
        <taxon>Pseudonocardia</taxon>
    </lineage>
</organism>
<dbReference type="Gene3D" id="1.20.120.1200">
    <property type="entry name" value="NADH-ubiquinone/plastoquinone oxidoreductase chain 6, subunit NuoJ"/>
    <property type="match status" value="1"/>
</dbReference>
<dbReference type="EMBL" id="VFPA01000003">
    <property type="protein sequence ID" value="TQM09829.1"/>
    <property type="molecule type" value="Genomic_DNA"/>
</dbReference>
<comment type="catalytic activity">
    <reaction evidence="1">
        <text>a quinone + NADH + 5 H(+)(in) = a quinol + NAD(+) + 4 H(+)(out)</text>
        <dbReference type="Rhea" id="RHEA:57888"/>
        <dbReference type="ChEBI" id="CHEBI:15378"/>
        <dbReference type="ChEBI" id="CHEBI:24646"/>
        <dbReference type="ChEBI" id="CHEBI:57540"/>
        <dbReference type="ChEBI" id="CHEBI:57945"/>
        <dbReference type="ChEBI" id="CHEBI:132124"/>
    </reaction>
</comment>
<accession>A0A543DKI3</accession>
<dbReference type="GO" id="GO:0008137">
    <property type="term" value="F:NADH dehydrogenase (ubiquinone) activity"/>
    <property type="evidence" value="ECO:0007669"/>
    <property type="project" value="UniProtKB-UniRule"/>
</dbReference>
<dbReference type="Proteomes" id="UP000315677">
    <property type="component" value="Unassembled WGS sequence"/>
</dbReference>
<protein>
    <recommendedName>
        <fullName evidence="1">NADH-quinone oxidoreductase subunit J</fullName>
        <ecNumber evidence="1">7.1.1.-</ecNumber>
    </recommendedName>
</protein>
<comment type="function">
    <text evidence="1">NDH-1 shuttles electrons from NADH, via FMN and iron-sulfur (Fe-S) centers, to quinones in the respiratory chain. Couples the redox reaction to proton translocation (for every two electrons transferred, four hydrogen ions are translocated across the cytoplasmic membrane), and thus conserves the redox energy in a proton gradient.</text>
</comment>
<feature type="transmembrane region" description="Helical" evidence="1">
    <location>
        <begin position="95"/>
        <end position="114"/>
    </location>
</feature>
<keyword evidence="1" id="KW-0812">Transmembrane</keyword>
<comment type="caution">
    <text evidence="2">The sequence shown here is derived from an EMBL/GenBank/DDBJ whole genome shotgun (WGS) entry which is preliminary data.</text>
</comment>
<keyword evidence="1" id="KW-0520">NAD</keyword>
<feature type="transmembrane region" description="Helical" evidence="1">
    <location>
        <begin position="134"/>
        <end position="158"/>
    </location>
</feature>
<dbReference type="InterPro" id="IPR001457">
    <property type="entry name" value="NADH_UbQ/plastoQ_OxRdtase_su6"/>
</dbReference>
<sequence length="187" mass="19778">MVPIILFWVLAAAALVFGFLVFRLDSMAQVTFALLASFLAVAGLVLLLGLGYLGVVIALMMVIEMVIMAVFMIMYMMNPAGLMPMSMFHNKAGSMTIAVGTFAVLAAGILLVDWPTREGEPPPDPTFALGEALMGGQMLTMMTLGVGLFATIVATVVLSTDRGRYDRLGDDLRAARADDPAGGGIGR</sequence>
<dbReference type="Pfam" id="PF00499">
    <property type="entry name" value="Oxidored_q3"/>
    <property type="match status" value="1"/>
</dbReference>
<keyword evidence="1" id="KW-1003">Cell membrane</keyword>
<dbReference type="EC" id="7.1.1.-" evidence="1"/>
<dbReference type="RefSeq" id="WP_142058263.1">
    <property type="nucleotide sequence ID" value="NZ_VFPA01000003.1"/>
</dbReference>
<dbReference type="AlphaFoldDB" id="A0A543DKI3"/>